<evidence type="ECO:0000313" key="2">
    <source>
        <dbReference type="Proteomes" id="UP001054252"/>
    </source>
</evidence>
<gene>
    <name evidence="1" type="ORF">SLEP1_g47247</name>
</gene>
<comment type="caution">
    <text evidence="1">The sequence shown here is derived from an EMBL/GenBank/DDBJ whole genome shotgun (WGS) entry which is preliminary data.</text>
</comment>
<accession>A0AAV5LRK8</accession>
<protein>
    <submittedName>
        <fullName evidence="1">Uncharacterized protein</fullName>
    </submittedName>
</protein>
<organism evidence="1 2">
    <name type="scientific">Rubroshorea leprosula</name>
    <dbReference type="NCBI Taxonomy" id="152421"/>
    <lineage>
        <taxon>Eukaryota</taxon>
        <taxon>Viridiplantae</taxon>
        <taxon>Streptophyta</taxon>
        <taxon>Embryophyta</taxon>
        <taxon>Tracheophyta</taxon>
        <taxon>Spermatophyta</taxon>
        <taxon>Magnoliopsida</taxon>
        <taxon>eudicotyledons</taxon>
        <taxon>Gunneridae</taxon>
        <taxon>Pentapetalae</taxon>
        <taxon>rosids</taxon>
        <taxon>malvids</taxon>
        <taxon>Malvales</taxon>
        <taxon>Dipterocarpaceae</taxon>
        <taxon>Rubroshorea</taxon>
    </lineage>
</organism>
<dbReference type="AlphaFoldDB" id="A0AAV5LRK8"/>
<reference evidence="1 2" key="1">
    <citation type="journal article" date="2021" name="Commun. Biol.">
        <title>The genome of Shorea leprosula (Dipterocarpaceae) highlights the ecological relevance of drought in aseasonal tropical rainforests.</title>
        <authorList>
            <person name="Ng K.K.S."/>
            <person name="Kobayashi M.J."/>
            <person name="Fawcett J.A."/>
            <person name="Hatakeyama M."/>
            <person name="Paape T."/>
            <person name="Ng C.H."/>
            <person name="Ang C.C."/>
            <person name="Tnah L.H."/>
            <person name="Lee C.T."/>
            <person name="Nishiyama T."/>
            <person name="Sese J."/>
            <person name="O'Brien M.J."/>
            <person name="Copetti D."/>
            <person name="Mohd Noor M.I."/>
            <person name="Ong R.C."/>
            <person name="Putra M."/>
            <person name="Sireger I.Z."/>
            <person name="Indrioko S."/>
            <person name="Kosugi Y."/>
            <person name="Izuno A."/>
            <person name="Isagi Y."/>
            <person name="Lee S.L."/>
            <person name="Shimizu K.K."/>
        </authorList>
    </citation>
    <scope>NUCLEOTIDE SEQUENCE [LARGE SCALE GENOMIC DNA]</scope>
    <source>
        <strain evidence="1">214</strain>
    </source>
</reference>
<keyword evidence="2" id="KW-1185">Reference proteome</keyword>
<dbReference type="Proteomes" id="UP001054252">
    <property type="component" value="Unassembled WGS sequence"/>
</dbReference>
<dbReference type="EMBL" id="BPVZ01000135">
    <property type="protein sequence ID" value="GKV39489.1"/>
    <property type="molecule type" value="Genomic_DNA"/>
</dbReference>
<name>A0AAV5LRK8_9ROSI</name>
<proteinExistence type="predicted"/>
<sequence length="116" mass="13195">MFLLPFMRRKRNEGLLSPYPSSLLSILPYPPSCCSVTALTVRWKDRTAVEVAMLAGRLSKNFDLSILRRHAFSLRIGALQRHIDASGSDIAFLWLRMVPGGQIWHASLDQAQIEKW</sequence>
<evidence type="ECO:0000313" key="1">
    <source>
        <dbReference type="EMBL" id="GKV39489.1"/>
    </source>
</evidence>